<sequence>MATEPFPSLNEVEKIIGYKFRNPSLLHQAFTHASCLTTTMTTSSYELLEYIGDSVLNVLISTTDYFAYPKLLPGKLTRLQSANVDTKKLGRVAVERSLYNYLRHKNPQLDEQIRQFMDEIADYHLHSWGLVNAPKVLADIVESIIGAIFIDSRSIDTTGKVVKRLLEPMITPQTLQTHPVTKLTELCQKRGLKLDYVDLWSASKEFKVLVDNEIVGRAHYPPKKAIAVNRAANNAYEEIMRRLNAEENIWHMHQISEVAQLHDDAQEVVEEVNLISNPQNDEENNMLPNEDAQAEIGEQVMEADPQIGHMHQISEVPHLHDDAQEVVDEVNLISNPQNVNMHPVNQLAQLHGEAQEDVQEVNPIVDPQDAVPAVLRQRRGRVRSRWKFGRRTMGGIVILPQLPNAPTFFETRFTNANFMDNIRSYNSMMSFTSMGGKVDHSVLDGRGPYTFRISGENYHRIGSLLPTPGQKPKFAQLYIYDTEHELQNRVDVMGDRGGGRSTIDLSTLEGLKEMLNLCNPYVQIFRTTRDAMLNQNVPSLHVHIMHSRGERQYIRPTANEVAAIIIGDDTGVETHRDIIVHNKDEASTWASASKLRNMYCTMLMFSDVTNPLDLWERHWKSLTDDLMYRLRRDASDNALHIEDETLKNLGLLEIEHILKRNGRSLKDFPPMPMPSVRDAHFVTNRLIREELEYDVASEHQMFDELFAVLHLKTNIRIMANAASNQAHRQLSEFAEWILRVGEGKIPGIALIEGNEPNWIEIPQQFLIRNGNRALHELINAIYPELSVNYKDHSYLKERGILAPKNTDVDELNSIMLSMIPGESRTYLSADTLCPIENGDIVVPYPPFADLVPYGNKWKVKARLIRMVQVITSHRVTLKLVLLDEQGHAMEAIVGPEEVDYFRAHLYQGRVYFLRGVDILPADEKYNFVPYHYKMSFSEDTRVDHVVFRCDEIPLHWDFSEEKEKPATEPFPSLNEVEKIIGYKFRNPSLLHQAFTHASCLTTTMTTSSYELLEYIGDSVLNVLISTTDYFAYPKLLPGKLTRLQSANVDTKKLGRVAVERGLYNYLRHKNPQLDEQIRQFMDEIADYHLHSWGLVNAPKVLADIVESIIGAIFIDSRSIDTTGKVVKRLLEPMITPQTLQTHPVTKLTELCQKRGLKLDYVDLWSASKEFKVLVDNEIVGRAHYPPKKAIAVNRAANNAYEEIMRRLNAEENIWHMHQISEVAQLHDDAQEVVEEVNLISNPQNGKAHASDKSEVPHLHDDAQEVVDEVNLISDPQNVNMHPVNQLAQLHGEAQEDVQEVNPIVDPQDAVPAVLRQRRGRVRSRWKFGRRTMGGIVILPQLPNAPTFFETRFTNANFMDNIRSYNSMMSFTSMGGKVDHSVLDGRGPYTFRISGENYHRIGSLLPTPGQKPKFAQLYIYDTEHELQNRVDVMGDRGGGRSTIDLSTLEGLKEMLNLCNPYVQIFRTTRDAMLNQNVPSLHVHIMHSRGERQYIRPTANEVAAIIIGDDTVVETHRDIIVHNKDEASTWASASKLRNMYCTMLMFSDVTNPLDLWERHWKSLTDDLMYRLRRDASDNALHIEDETLKNLGLLEIEHILNRNGRSLKDFSPMPMPSVRDAHFVTNRLIREELEYDVASEHQMFDELFAVLHLRTNMRIMANAASNQAHRQLSEFAEWILRVGEGKIPGIALIEGNEPNWIEIPQQFLIRNGNRALHELINAIYPELSVNYKDHSYLKERGILAPKKHRC</sequence>
<comment type="caution">
    <text evidence="1">The sequence shown here is derived from an EMBL/GenBank/DDBJ whole genome shotgun (WGS) entry which is preliminary data.</text>
</comment>
<dbReference type="EMBL" id="CM037158">
    <property type="protein sequence ID" value="KAH7850741.1"/>
    <property type="molecule type" value="Genomic_DNA"/>
</dbReference>
<organism evidence="1 2">
    <name type="scientific">Vaccinium darrowii</name>
    <dbReference type="NCBI Taxonomy" id="229202"/>
    <lineage>
        <taxon>Eukaryota</taxon>
        <taxon>Viridiplantae</taxon>
        <taxon>Streptophyta</taxon>
        <taxon>Embryophyta</taxon>
        <taxon>Tracheophyta</taxon>
        <taxon>Spermatophyta</taxon>
        <taxon>Magnoliopsida</taxon>
        <taxon>eudicotyledons</taxon>
        <taxon>Gunneridae</taxon>
        <taxon>Pentapetalae</taxon>
        <taxon>asterids</taxon>
        <taxon>Ericales</taxon>
        <taxon>Ericaceae</taxon>
        <taxon>Vaccinioideae</taxon>
        <taxon>Vaccinieae</taxon>
        <taxon>Vaccinium</taxon>
    </lineage>
</organism>
<accession>A0ACB7YBK1</accession>
<dbReference type="Proteomes" id="UP000828048">
    <property type="component" value="Chromosome 8"/>
</dbReference>
<proteinExistence type="predicted"/>
<evidence type="ECO:0000313" key="1">
    <source>
        <dbReference type="EMBL" id="KAH7850741.1"/>
    </source>
</evidence>
<keyword evidence="2" id="KW-1185">Reference proteome</keyword>
<evidence type="ECO:0000313" key="2">
    <source>
        <dbReference type="Proteomes" id="UP000828048"/>
    </source>
</evidence>
<reference evidence="1 2" key="1">
    <citation type="journal article" date="2021" name="Hortic Res">
        <title>High-quality reference genome and annotation aids understanding of berry development for evergreen blueberry (Vaccinium darrowii).</title>
        <authorList>
            <person name="Yu J."/>
            <person name="Hulse-Kemp A.M."/>
            <person name="Babiker E."/>
            <person name="Staton M."/>
        </authorList>
    </citation>
    <scope>NUCLEOTIDE SEQUENCE [LARGE SCALE GENOMIC DNA]</scope>
    <source>
        <strain evidence="2">cv. NJ 8807/NJ 8810</strain>
        <tissue evidence="1">Young leaf</tissue>
    </source>
</reference>
<gene>
    <name evidence="1" type="ORF">Vadar_002294</name>
</gene>
<protein>
    <submittedName>
        <fullName evidence="1">Uncharacterized protein</fullName>
    </submittedName>
</protein>
<name>A0ACB7YBK1_9ERIC</name>